<keyword evidence="2" id="KW-1185">Reference proteome</keyword>
<evidence type="ECO:0000313" key="2">
    <source>
        <dbReference type="Proteomes" id="UP001149090"/>
    </source>
</evidence>
<sequence>MLHNVLIISRAGMLLFNKDFLTQLEKPGLLASLISTIFNFSLDSTGMAVSYIELTKLAITVVNDDATHIYCVLFHDMEDGAEFGKIVANEILDRFKKEYNMDFNNTILVKSFHGFHSKIPDAIRNTVRPVLVKLQRTPGVKNALLVEDTVVTYAARQIDQLGVVANIRALLISSSEMMSLKADSPFYVSIDNNENLIHISKIEKALLVVVSKKSENNEICAEAIHEAVEMLKKVFSILSNLDSNRSFRD</sequence>
<name>A0A9Q0LPQ6_ANAIG</name>
<dbReference type="EMBL" id="JAPDFW010000059">
    <property type="protein sequence ID" value="KAJ5076713.1"/>
    <property type="molecule type" value="Genomic_DNA"/>
</dbReference>
<proteinExistence type="predicted"/>
<evidence type="ECO:0000313" key="1">
    <source>
        <dbReference type="EMBL" id="KAJ5076713.1"/>
    </source>
</evidence>
<dbReference type="OMA" id="RILIWRI"/>
<gene>
    <name evidence="1" type="ORF">M0811_00030</name>
</gene>
<organism evidence="1 2">
    <name type="scientific">Anaeramoeba ignava</name>
    <name type="common">Anaerobic marine amoeba</name>
    <dbReference type="NCBI Taxonomy" id="1746090"/>
    <lineage>
        <taxon>Eukaryota</taxon>
        <taxon>Metamonada</taxon>
        <taxon>Anaeramoebidae</taxon>
        <taxon>Anaeramoeba</taxon>
    </lineage>
</organism>
<accession>A0A9Q0LPQ6</accession>
<dbReference type="Proteomes" id="UP001149090">
    <property type="component" value="Unassembled WGS sequence"/>
</dbReference>
<reference evidence="1" key="1">
    <citation type="submission" date="2022-10" db="EMBL/GenBank/DDBJ databases">
        <title>Novel sulphate-reducing endosymbionts in the free-living metamonad Anaeramoeba.</title>
        <authorList>
            <person name="Jerlstrom-Hultqvist J."/>
            <person name="Cepicka I."/>
            <person name="Gallot-Lavallee L."/>
            <person name="Salas-Leiva D."/>
            <person name="Curtis B.A."/>
            <person name="Zahonova K."/>
            <person name="Pipaliya S."/>
            <person name="Dacks J."/>
            <person name="Roger A.J."/>
        </authorList>
    </citation>
    <scope>NUCLEOTIDE SEQUENCE</scope>
    <source>
        <strain evidence="1">BMAN</strain>
    </source>
</reference>
<comment type="caution">
    <text evidence="1">The sequence shown here is derived from an EMBL/GenBank/DDBJ whole genome shotgun (WGS) entry which is preliminary data.</text>
</comment>
<dbReference type="OrthoDB" id="10261052at2759"/>
<dbReference type="AlphaFoldDB" id="A0A9Q0LPQ6"/>
<protein>
    <submittedName>
        <fullName evidence="1">Late endosomal/lysosomal mp1 interacting protein</fullName>
    </submittedName>
</protein>